<keyword evidence="1" id="KW-0732">Signal</keyword>
<proteinExistence type="evidence at transcript level"/>
<reference evidence="2" key="1">
    <citation type="submission" date="2017-02" db="EMBL/GenBank/DDBJ databases">
        <title>Parasitoid Jewel Wasp Mounts Multi-Pronged Neurochemical Attack to Hijack a Host Brain.</title>
        <authorList>
            <person name="Arvidson R.S."/>
            <person name="Kaiser M."/>
            <person name="Libersat F."/>
            <person name="Adams M.E."/>
        </authorList>
    </citation>
    <scope>NUCLEOTIDE SEQUENCE</scope>
    <source>
        <strain evidence="2">83</strain>
    </source>
</reference>
<organism evidence="2">
    <name type="scientific">Ampulex compressa</name>
    <name type="common">Emerald cockroach wasp</name>
    <dbReference type="NCBI Taxonomy" id="860918"/>
    <lineage>
        <taxon>Eukaryota</taxon>
        <taxon>Metazoa</taxon>
        <taxon>Ecdysozoa</taxon>
        <taxon>Arthropoda</taxon>
        <taxon>Hexapoda</taxon>
        <taxon>Insecta</taxon>
        <taxon>Pterygota</taxon>
        <taxon>Neoptera</taxon>
        <taxon>Endopterygota</taxon>
        <taxon>Hymenoptera</taxon>
        <taxon>Apocrita</taxon>
        <taxon>Aculeata</taxon>
        <taxon>Apoidea</taxon>
        <taxon>Ampulicidae</taxon>
        <taxon>Ampulicini</taxon>
        <taxon>Ampulex</taxon>
    </lineage>
</organism>
<evidence type="ECO:0000256" key="1">
    <source>
        <dbReference type="SAM" id="SignalP"/>
    </source>
</evidence>
<feature type="chain" id="PRO_5011986567" evidence="1">
    <location>
        <begin position="21"/>
        <end position="240"/>
    </location>
</feature>
<dbReference type="EMBL" id="KY563456">
    <property type="protein sequence ID" value="ARK19865.1"/>
    <property type="molecule type" value="mRNA"/>
</dbReference>
<name>A0A1W6EVY9_AMPCP</name>
<evidence type="ECO:0000313" key="2">
    <source>
        <dbReference type="EMBL" id="ARK19865.1"/>
    </source>
</evidence>
<feature type="signal peptide" evidence="1">
    <location>
        <begin position="1"/>
        <end position="20"/>
    </location>
</feature>
<dbReference type="AlphaFoldDB" id="A0A1W6EVY9"/>
<sequence>MKAILILRICIVFLCVVCCASDPYLDYRLKMYARYVEELQKDIQQKIDSLYSHGILTLLSTQFSWAAAQQALFSTLDMKRSEALNETLAYVESAAGKTKNLQHCYDKGHKAFEVLKYRALLVYYECEDVGFMQFTAPNPDLEKIAEQGKKAIENLRKAIPPCILIHSLRTQEICIVTTIRDTKPSVLAFEEIYKTVHHIRANKYLQISNTFNDCYKRQINIINEEIPKIRTAASNCTQGL</sequence>
<protein>
    <submittedName>
        <fullName evidence="2">Venom protein</fullName>
    </submittedName>
</protein>
<accession>A0A1W6EVY9</accession>